<dbReference type="InterPro" id="IPR001387">
    <property type="entry name" value="Cro/C1-type_HTH"/>
</dbReference>
<name>A0A090QY02_9GAMM</name>
<dbReference type="SMART" id="SM00530">
    <property type="entry name" value="HTH_XRE"/>
    <property type="match status" value="1"/>
</dbReference>
<dbReference type="Proteomes" id="UP000029227">
    <property type="component" value="Unassembled WGS sequence"/>
</dbReference>
<evidence type="ECO:0000259" key="1">
    <source>
        <dbReference type="PROSITE" id="PS50943"/>
    </source>
</evidence>
<feature type="domain" description="HTH cro/C1-type" evidence="1">
    <location>
        <begin position="12"/>
        <end position="66"/>
    </location>
</feature>
<dbReference type="EMBL" id="BBMN01000021">
    <property type="protein sequence ID" value="GAL08050.1"/>
    <property type="molecule type" value="Genomic_DNA"/>
</dbReference>
<dbReference type="InterPro" id="IPR010982">
    <property type="entry name" value="Lambda_DNA-bd_dom_sf"/>
</dbReference>
<evidence type="ECO:0000313" key="3">
    <source>
        <dbReference type="Proteomes" id="UP000029227"/>
    </source>
</evidence>
<proteinExistence type="predicted"/>
<comment type="caution">
    <text evidence="2">The sequence shown here is derived from an EMBL/GenBank/DDBJ whole genome shotgun (WGS) entry which is preliminary data.</text>
</comment>
<dbReference type="STRING" id="754436.JCM19237_6822"/>
<dbReference type="CDD" id="cd00093">
    <property type="entry name" value="HTH_XRE"/>
    <property type="match status" value="1"/>
</dbReference>
<dbReference type="Pfam" id="PF01381">
    <property type="entry name" value="HTH_3"/>
    <property type="match status" value="1"/>
</dbReference>
<dbReference type="GO" id="GO:0003677">
    <property type="term" value="F:DNA binding"/>
    <property type="evidence" value="ECO:0007669"/>
    <property type="project" value="InterPro"/>
</dbReference>
<gene>
    <name evidence="2" type="ORF">JCM19237_6822</name>
</gene>
<evidence type="ECO:0000313" key="2">
    <source>
        <dbReference type="EMBL" id="GAL08050.1"/>
    </source>
</evidence>
<accession>A0A090QY02</accession>
<protein>
    <submittedName>
        <fullName evidence="2">Hypothetical transcriptional regulator</fullName>
    </submittedName>
</protein>
<dbReference type="PROSITE" id="PS50943">
    <property type="entry name" value="HTH_CROC1"/>
    <property type="match status" value="1"/>
</dbReference>
<dbReference type="AlphaFoldDB" id="A0A090QY02"/>
<dbReference type="SUPFAM" id="SSF47413">
    <property type="entry name" value="lambda repressor-like DNA-binding domains"/>
    <property type="match status" value="1"/>
</dbReference>
<reference evidence="2 3" key="1">
    <citation type="journal article" date="2014" name="Genome Announc.">
        <title>Draft Genome Sequences of Two Vibrionaceae Species, Vibrio ponticus C121 and Photobacterium aphoticum C119, Isolated as Coral Reef Microbiota.</title>
        <authorList>
            <person name="Al-saari N."/>
            <person name="Meirelles P.M."/>
            <person name="Mino S."/>
            <person name="Suda W."/>
            <person name="Oshima K."/>
            <person name="Hattori M."/>
            <person name="Ohkuma M."/>
            <person name="Thompson F.L."/>
            <person name="Gomez-Gil B."/>
            <person name="Sawabe T."/>
            <person name="Sawabe T."/>
        </authorList>
    </citation>
    <scope>NUCLEOTIDE SEQUENCE [LARGE SCALE GENOMIC DNA]</scope>
    <source>
        <strain evidence="2 3">JCM 19237</strain>
    </source>
</reference>
<dbReference type="Gene3D" id="1.10.260.40">
    <property type="entry name" value="lambda repressor-like DNA-binding domains"/>
    <property type="match status" value="1"/>
</dbReference>
<sequence>MDTIKKQIAQRIKAAREAKGISQVAMAKQLDIARQTYLDLESGKTEPRVTTLLSIAILTQRPFAWFIGEQISPLPQGEWQDDIQALPRLYAQLPVPLRRQLAQSHVMQLQACVHYMTEQ</sequence>
<organism evidence="2 3">
    <name type="scientific">Photobacterium aphoticum</name>
    <dbReference type="NCBI Taxonomy" id="754436"/>
    <lineage>
        <taxon>Bacteria</taxon>
        <taxon>Pseudomonadati</taxon>
        <taxon>Pseudomonadota</taxon>
        <taxon>Gammaproteobacteria</taxon>
        <taxon>Vibrionales</taxon>
        <taxon>Vibrionaceae</taxon>
        <taxon>Photobacterium</taxon>
    </lineage>
</organism>
<dbReference type="eggNOG" id="COG1476">
    <property type="taxonomic scope" value="Bacteria"/>
</dbReference>